<name>A0A7K7VN84_EUDEL</name>
<dbReference type="OrthoDB" id="8612291at2759"/>
<dbReference type="PRINTS" id="PR01077">
    <property type="entry name" value="CLAUDIN"/>
</dbReference>
<comment type="caution">
    <text evidence="8">Lacks conserved residue(s) required for the propagation of feature annotation.</text>
</comment>
<keyword evidence="9" id="KW-0732">Signal</keyword>
<dbReference type="GO" id="GO:0005923">
    <property type="term" value="C:bicellular tight junction"/>
    <property type="evidence" value="ECO:0007669"/>
    <property type="project" value="UniProtKB-SubCell"/>
</dbReference>
<dbReference type="PANTHER" id="PTHR12002">
    <property type="entry name" value="CLAUDIN"/>
    <property type="match status" value="1"/>
</dbReference>
<dbReference type="PROSITE" id="PS01346">
    <property type="entry name" value="CLAUDIN"/>
    <property type="match status" value="1"/>
</dbReference>
<evidence type="ECO:0000256" key="9">
    <source>
        <dbReference type="SAM" id="SignalP"/>
    </source>
</evidence>
<dbReference type="InterPro" id="IPR017974">
    <property type="entry name" value="Claudin_CS"/>
</dbReference>
<keyword evidence="6 8" id="KW-1133">Transmembrane helix</keyword>
<comment type="caution">
    <text evidence="10">The sequence shown here is derived from an EMBL/GenBank/DDBJ whole genome shotgun (WGS) entry which is preliminary data.</text>
</comment>
<proteinExistence type="inferred from homology"/>
<keyword evidence="4 8" id="KW-0812">Transmembrane</keyword>
<feature type="transmembrane region" description="Helical" evidence="8">
    <location>
        <begin position="162"/>
        <end position="184"/>
    </location>
</feature>
<organism evidence="10 11">
    <name type="scientific">Eudromia elegans</name>
    <name type="common">Elegant crested-tinamou</name>
    <dbReference type="NCBI Taxonomy" id="8805"/>
    <lineage>
        <taxon>Eukaryota</taxon>
        <taxon>Metazoa</taxon>
        <taxon>Chordata</taxon>
        <taxon>Craniata</taxon>
        <taxon>Vertebrata</taxon>
        <taxon>Euteleostomi</taxon>
        <taxon>Archelosauria</taxon>
        <taxon>Archosauria</taxon>
        <taxon>Dinosauria</taxon>
        <taxon>Saurischia</taxon>
        <taxon>Theropoda</taxon>
        <taxon>Coelurosauria</taxon>
        <taxon>Aves</taxon>
        <taxon>Palaeognathae</taxon>
        <taxon>Tinamiformes</taxon>
        <taxon>Tinamidae</taxon>
        <taxon>Eudromia</taxon>
    </lineage>
</organism>
<keyword evidence="3 8" id="KW-1003">Cell membrane</keyword>
<evidence type="ECO:0000313" key="11">
    <source>
        <dbReference type="Proteomes" id="UP000533954"/>
    </source>
</evidence>
<evidence type="ECO:0000256" key="4">
    <source>
        <dbReference type="ARBA" id="ARBA00022692"/>
    </source>
</evidence>
<keyword evidence="2 8" id="KW-0796">Tight junction</keyword>
<comment type="function">
    <text evidence="8">Claudins function as major constituents of the tight junction complexes that regulate the permeability of epithelia.</text>
</comment>
<accession>A0A7K7VN84</accession>
<keyword evidence="5 8" id="KW-0965">Cell junction</keyword>
<dbReference type="InterPro" id="IPR006187">
    <property type="entry name" value="Claudin"/>
</dbReference>
<evidence type="ECO:0000313" key="10">
    <source>
        <dbReference type="EMBL" id="NXA42893.1"/>
    </source>
</evidence>
<gene>
    <name evidence="10" type="primary">Cldn22_1</name>
    <name evidence="10" type="ORF">EUDELE_R06388</name>
</gene>
<evidence type="ECO:0000256" key="3">
    <source>
        <dbReference type="ARBA" id="ARBA00022475"/>
    </source>
</evidence>
<feature type="signal peptide" evidence="9">
    <location>
        <begin position="1"/>
        <end position="24"/>
    </location>
</feature>
<feature type="transmembrane region" description="Helical" evidence="8">
    <location>
        <begin position="117"/>
        <end position="142"/>
    </location>
</feature>
<evidence type="ECO:0000256" key="8">
    <source>
        <dbReference type="RuleBase" id="RU060637"/>
    </source>
</evidence>
<evidence type="ECO:0000256" key="2">
    <source>
        <dbReference type="ARBA" id="ARBA00022427"/>
    </source>
</evidence>
<feature type="non-terminal residue" evidence="10">
    <location>
        <position position="1"/>
    </location>
</feature>
<dbReference type="Pfam" id="PF00822">
    <property type="entry name" value="PMP22_Claudin"/>
    <property type="match status" value="1"/>
</dbReference>
<keyword evidence="7 8" id="KW-0472">Membrane</keyword>
<feature type="non-terminal residue" evidence="10">
    <location>
        <position position="224"/>
    </location>
</feature>
<dbReference type="Gene3D" id="1.20.140.150">
    <property type="match status" value="1"/>
</dbReference>
<protein>
    <recommendedName>
        <fullName evidence="8">Claudin</fullName>
    </recommendedName>
</protein>
<dbReference type="Proteomes" id="UP000533954">
    <property type="component" value="Unassembled WGS sequence"/>
</dbReference>
<dbReference type="EMBL" id="VZSX01000245">
    <property type="protein sequence ID" value="NXA42893.1"/>
    <property type="molecule type" value="Genomic_DNA"/>
</dbReference>
<evidence type="ECO:0000256" key="1">
    <source>
        <dbReference type="ARBA" id="ARBA00008295"/>
    </source>
</evidence>
<comment type="similarity">
    <text evidence="1 8">Belongs to the claudin family.</text>
</comment>
<keyword evidence="11" id="KW-1185">Reference proteome</keyword>
<feature type="chain" id="PRO_5029465210" description="Claudin" evidence="9">
    <location>
        <begin position="25"/>
        <end position="224"/>
    </location>
</feature>
<reference evidence="10 11" key="1">
    <citation type="submission" date="2019-09" db="EMBL/GenBank/DDBJ databases">
        <title>Bird 10,000 Genomes (B10K) Project - Family phase.</title>
        <authorList>
            <person name="Zhang G."/>
        </authorList>
    </citation>
    <scope>NUCLEOTIDE SEQUENCE [LARGE SCALE GENOMIC DNA]</scope>
    <source>
        <strain evidence="10">B10K-LSUMZ-16893</strain>
    </source>
</reference>
<sequence length="224" mass="23990">MAWSCGTKAQVAALLLALFGWVSSCVTTFVPLWKNLNLDLNELEIWNMGLWQVCIIQEEGAMECKAHESFLALPPELRAARVLMCLSNGLGFLALVLSALGLDCWRPCEEKAALKRRLLLAGGAAFGTSGIMTLVPVSWVAYNTVLEFWDETLPDIVPRWEFGEATFLGWFAGFFLAAGGLLLLCSSCLPRPAAAAAPAAPARALPGKAPGGPAAHPKHADLVI</sequence>
<evidence type="ECO:0000256" key="6">
    <source>
        <dbReference type="ARBA" id="ARBA00022989"/>
    </source>
</evidence>
<dbReference type="InterPro" id="IPR004031">
    <property type="entry name" value="PMP22/EMP/MP20/Claudin"/>
</dbReference>
<dbReference type="GO" id="GO:0005886">
    <property type="term" value="C:plasma membrane"/>
    <property type="evidence" value="ECO:0007669"/>
    <property type="project" value="UniProtKB-SubCell"/>
</dbReference>
<dbReference type="GO" id="GO:0005198">
    <property type="term" value="F:structural molecule activity"/>
    <property type="evidence" value="ECO:0007669"/>
    <property type="project" value="InterPro"/>
</dbReference>
<dbReference type="AlphaFoldDB" id="A0A7K7VN84"/>
<evidence type="ECO:0000256" key="7">
    <source>
        <dbReference type="ARBA" id="ARBA00023136"/>
    </source>
</evidence>
<comment type="subcellular location">
    <subcellularLocation>
        <location evidence="8">Cell junction</location>
        <location evidence="8">Tight junction</location>
    </subcellularLocation>
    <subcellularLocation>
        <location evidence="8">Cell membrane</location>
        <topology evidence="8">Multi-pass membrane protein</topology>
    </subcellularLocation>
</comment>
<feature type="transmembrane region" description="Helical" evidence="8">
    <location>
        <begin position="79"/>
        <end position="105"/>
    </location>
</feature>
<evidence type="ECO:0000256" key="5">
    <source>
        <dbReference type="ARBA" id="ARBA00022949"/>
    </source>
</evidence>